<dbReference type="PROSITE" id="PS51319">
    <property type="entry name" value="TFIIS_N"/>
    <property type="match status" value="1"/>
</dbReference>
<dbReference type="GO" id="GO:0003746">
    <property type="term" value="F:translation elongation factor activity"/>
    <property type="evidence" value="ECO:0007669"/>
    <property type="project" value="UniProtKB-KW"/>
</dbReference>
<organism evidence="3 4">
    <name type="scientific">Opisthorchis viverrini</name>
    <name type="common">Southeast Asian liver fluke</name>
    <dbReference type="NCBI Taxonomy" id="6198"/>
    <lineage>
        <taxon>Eukaryota</taxon>
        <taxon>Metazoa</taxon>
        <taxon>Spiralia</taxon>
        <taxon>Lophotrochozoa</taxon>
        <taxon>Platyhelminthes</taxon>
        <taxon>Trematoda</taxon>
        <taxon>Digenea</taxon>
        <taxon>Opisthorchiida</taxon>
        <taxon>Opisthorchiata</taxon>
        <taxon>Opisthorchiidae</taxon>
        <taxon>Opisthorchis</taxon>
    </lineage>
</organism>
<dbReference type="GO" id="GO:0005634">
    <property type="term" value="C:nucleus"/>
    <property type="evidence" value="ECO:0007669"/>
    <property type="project" value="UniProtKB-SubCell"/>
</dbReference>
<evidence type="ECO:0000259" key="2">
    <source>
        <dbReference type="PROSITE" id="PS51319"/>
    </source>
</evidence>
<dbReference type="AlphaFoldDB" id="A0A1S8WKM8"/>
<gene>
    <name evidence="3" type="ORF">X801_09216</name>
</gene>
<dbReference type="SUPFAM" id="SSF47676">
    <property type="entry name" value="Conserved domain common to transcription factors TFIIS, elongin A, CRSP70"/>
    <property type="match status" value="1"/>
</dbReference>
<evidence type="ECO:0000313" key="4">
    <source>
        <dbReference type="Proteomes" id="UP000243686"/>
    </source>
</evidence>
<keyword evidence="3" id="KW-0648">Protein biosynthesis</keyword>
<keyword evidence="4" id="KW-1185">Reference proteome</keyword>
<proteinExistence type="predicted"/>
<dbReference type="InterPro" id="IPR017923">
    <property type="entry name" value="TFIIS_N"/>
</dbReference>
<dbReference type="InterPro" id="IPR035441">
    <property type="entry name" value="TFIIS/LEDGF_dom_sf"/>
</dbReference>
<dbReference type="EMBL" id="KV906287">
    <property type="protein sequence ID" value="OON14989.1"/>
    <property type="molecule type" value="Genomic_DNA"/>
</dbReference>
<evidence type="ECO:0000313" key="3">
    <source>
        <dbReference type="EMBL" id="OON14989.1"/>
    </source>
</evidence>
<name>A0A1S8WKM8_OPIVI</name>
<comment type="subcellular location">
    <subcellularLocation>
        <location evidence="1">Nucleus</location>
    </subcellularLocation>
</comment>
<reference evidence="3 4" key="1">
    <citation type="submission" date="2015-03" db="EMBL/GenBank/DDBJ databases">
        <title>Draft genome of the nematode, Opisthorchis viverrini.</title>
        <authorList>
            <person name="Mitreva M."/>
        </authorList>
    </citation>
    <scope>NUCLEOTIDE SEQUENCE [LARGE SCALE GENOMIC DNA]</scope>
    <source>
        <strain evidence="3">Khon Kaen</strain>
    </source>
</reference>
<dbReference type="Pfam" id="PF08711">
    <property type="entry name" value="Med26"/>
    <property type="match status" value="1"/>
</dbReference>
<dbReference type="Proteomes" id="UP000243686">
    <property type="component" value="Unassembled WGS sequence"/>
</dbReference>
<feature type="domain" description="TFIIS N-terminal" evidence="2">
    <location>
        <begin position="1"/>
        <end position="58"/>
    </location>
</feature>
<keyword evidence="3" id="KW-0251">Elongation factor</keyword>
<protein>
    <submittedName>
        <fullName evidence="3">Transcription elongation factor S-II protein</fullName>
    </submittedName>
</protein>
<accession>A0A1S8WKM8</accession>
<sequence>MRPKLHVLGTLNEVTLTLSELSESGVGRAVSKLKSSPGELGSTARLLVTKWKRLLREHLAKESVQLPQDITEVEVTADNHTSLSAQCQTWTDQILFDLPIAVKLLDLDSGVLSFSKQLVPEIQYFGLGTATSGAS</sequence>
<keyword evidence="1" id="KW-0539">Nucleus</keyword>
<evidence type="ECO:0000256" key="1">
    <source>
        <dbReference type="PROSITE-ProRule" id="PRU00649"/>
    </source>
</evidence>
<dbReference type="Gene3D" id="1.20.930.10">
    <property type="entry name" value="Conserved domain common to transcription factors TFIIS, elongin A, CRSP70"/>
    <property type="match status" value="1"/>
</dbReference>